<evidence type="ECO:0000313" key="11">
    <source>
        <dbReference type="EMBL" id="RSD19909.1"/>
    </source>
</evidence>
<evidence type="ECO:0000313" key="12">
    <source>
        <dbReference type="Proteomes" id="UP000267081"/>
    </source>
</evidence>
<dbReference type="CDD" id="cd10234">
    <property type="entry name" value="ASKHA_NBD_HSP70_DnaK-like"/>
    <property type="match status" value="1"/>
</dbReference>
<dbReference type="AlphaFoldDB" id="A0A427TC12"/>
<evidence type="ECO:0000256" key="4">
    <source>
        <dbReference type="ARBA" id="ARBA00022840"/>
    </source>
</evidence>
<dbReference type="Gene3D" id="3.90.640.10">
    <property type="entry name" value="Actin, Chain A, domain 4"/>
    <property type="match status" value="1"/>
</dbReference>
<dbReference type="SUPFAM" id="SSF100920">
    <property type="entry name" value="Heat shock protein 70kD (HSP70), peptide-binding domain"/>
    <property type="match status" value="1"/>
</dbReference>
<dbReference type="OrthoDB" id="9766019at2"/>
<evidence type="ECO:0000256" key="9">
    <source>
        <dbReference type="SAM" id="Coils"/>
    </source>
</evidence>
<protein>
    <recommendedName>
        <fullName evidence="7">Chaperone protein DnaK</fullName>
    </recommendedName>
    <alternativeName>
        <fullName evidence="7">HSP70</fullName>
    </alternativeName>
    <alternativeName>
        <fullName evidence="7">Heat shock 70 kDa protein</fullName>
    </alternativeName>
    <alternativeName>
        <fullName evidence="7">Heat shock protein 70</fullName>
    </alternativeName>
</protein>
<keyword evidence="9" id="KW-0175">Coiled coil</keyword>
<sequence>MARAVGIDLGTTNSVVAVLEGGEPTVIANSEGSRTTPSIVAFAKNGEVLTGQPAKNQAVTNVDRTIRSVKRHIGTDWKTEIDGKNYTSQEISARVLMKLKRDAEAYLGETITDAVITVPAYFEDAQRQATKEAGQIAGLNVLRIVNEPTAAALAYGLDKGEKEQTILVFDLGGGTFDVSLLEIGEGVVEVRATSGDNHLGGDDWDERIVKWLVDKFKATNGIDLTKDKMALQRIREAAEKAKIELSSSNSASINLPYITVDADKNPLFLDETLSRAEFQKITSDLLDRTKAPFNNVIRDAGISVGDIDHVVLVGGSTRMPAVAELVKELTGGREPNKGVNPDEVVAVGAALQAGVLKGEVKDVLLLDVTPLSLGIETKGGVFTKLIERNTTIPTKRSEIFSTADDNQPSVQIQVFQGEREIAAHNKKLGMFELTGLPPAPRGVPQIEVTFDIDANGIVHVTAKDLGTNKEQSMTITGGSALPKDDIERMVKDAEAHAEEDKARREEAETRNQAETLVYQTEKFLKDNDDKLPEELKGKVKSAIDEANEALKGTDSAKIREAIEKLNTASQELGTALYANANAGAPGAEGAAGAAGDAGAAGGQAKADDVVDAEIVEEDEKK</sequence>
<dbReference type="GO" id="GO:0051082">
    <property type="term" value="F:unfolded protein binding"/>
    <property type="evidence" value="ECO:0007669"/>
    <property type="project" value="InterPro"/>
</dbReference>
<dbReference type="PANTHER" id="PTHR19375">
    <property type="entry name" value="HEAT SHOCK PROTEIN 70KDA"/>
    <property type="match status" value="1"/>
</dbReference>
<feature type="region of interest" description="Disordered" evidence="10">
    <location>
        <begin position="582"/>
        <end position="621"/>
    </location>
</feature>
<accession>A0A427TC12</accession>
<dbReference type="Proteomes" id="UP000267081">
    <property type="component" value="Unassembled WGS sequence"/>
</dbReference>
<comment type="similarity">
    <text evidence="1 7 8">Belongs to the heat shock protein 70 family.</text>
</comment>
<dbReference type="FunFam" id="3.90.640.10:FF:000003">
    <property type="entry name" value="Molecular chaperone DnaK"/>
    <property type="match status" value="1"/>
</dbReference>
<dbReference type="PROSITE" id="PS00297">
    <property type="entry name" value="HSP70_1"/>
    <property type="match status" value="1"/>
</dbReference>
<dbReference type="PROSITE" id="PS00329">
    <property type="entry name" value="HSP70_2"/>
    <property type="match status" value="1"/>
</dbReference>
<feature type="compositionally biased region" description="Low complexity" evidence="10">
    <location>
        <begin position="582"/>
        <end position="597"/>
    </location>
</feature>
<comment type="induction">
    <text evidence="7">By stress conditions e.g. heat shock.</text>
</comment>
<dbReference type="InterPro" id="IPR029048">
    <property type="entry name" value="HSP70_C_sf"/>
</dbReference>
<comment type="function">
    <text evidence="7">Acts as a chaperone.</text>
</comment>
<dbReference type="GO" id="GO:0140662">
    <property type="term" value="F:ATP-dependent protein folding chaperone"/>
    <property type="evidence" value="ECO:0007669"/>
    <property type="project" value="InterPro"/>
</dbReference>
<name>A0A427TC12_9PSEU</name>
<gene>
    <name evidence="7 11" type="primary">dnaK</name>
    <name evidence="11" type="ORF">EIY87_16890</name>
</gene>
<dbReference type="InterPro" id="IPR043129">
    <property type="entry name" value="ATPase_NBD"/>
</dbReference>
<dbReference type="SUPFAM" id="SSF100934">
    <property type="entry name" value="Heat shock protein 70kD (HSP70), C-terminal subdomain"/>
    <property type="match status" value="1"/>
</dbReference>
<evidence type="ECO:0000256" key="8">
    <source>
        <dbReference type="RuleBase" id="RU003322"/>
    </source>
</evidence>
<keyword evidence="12" id="KW-1185">Reference proteome</keyword>
<keyword evidence="6 7" id="KW-0143">Chaperone</keyword>
<dbReference type="InterPro" id="IPR012725">
    <property type="entry name" value="Chaperone_DnaK"/>
</dbReference>
<evidence type="ECO:0000256" key="1">
    <source>
        <dbReference type="ARBA" id="ARBA00007381"/>
    </source>
</evidence>
<evidence type="ECO:0000256" key="6">
    <source>
        <dbReference type="ARBA" id="ARBA00023186"/>
    </source>
</evidence>
<dbReference type="Gene3D" id="3.30.420.40">
    <property type="match status" value="2"/>
</dbReference>
<evidence type="ECO:0000256" key="10">
    <source>
        <dbReference type="SAM" id="MobiDB-lite"/>
    </source>
</evidence>
<dbReference type="FunFam" id="3.30.420.40:FF:000071">
    <property type="entry name" value="Molecular chaperone DnaK"/>
    <property type="match status" value="1"/>
</dbReference>
<keyword evidence="3 7" id="KW-0547">Nucleotide-binding</keyword>
<feature type="compositionally biased region" description="Acidic residues" evidence="10">
    <location>
        <begin position="609"/>
        <end position="621"/>
    </location>
</feature>
<dbReference type="PROSITE" id="PS01036">
    <property type="entry name" value="HSP70_3"/>
    <property type="match status" value="1"/>
</dbReference>
<dbReference type="RefSeq" id="WP_125308988.1">
    <property type="nucleotide sequence ID" value="NZ_RSEC01000036.1"/>
</dbReference>
<dbReference type="InterPro" id="IPR018181">
    <property type="entry name" value="Heat_shock_70_CS"/>
</dbReference>
<dbReference type="InterPro" id="IPR029047">
    <property type="entry name" value="HSP70_peptide-bd_sf"/>
</dbReference>
<dbReference type="FunFam" id="2.60.34.10:FF:000014">
    <property type="entry name" value="Chaperone protein DnaK HSP70"/>
    <property type="match status" value="1"/>
</dbReference>
<keyword evidence="4 7" id="KW-0067">ATP-binding</keyword>
<dbReference type="Pfam" id="PF00012">
    <property type="entry name" value="HSP70"/>
    <property type="match status" value="1"/>
</dbReference>
<organism evidence="11 12">
    <name type="scientific">Amycolatopsis eburnea</name>
    <dbReference type="NCBI Taxonomy" id="2267691"/>
    <lineage>
        <taxon>Bacteria</taxon>
        <taxon>Bacillati</taxon>
        <taxon>Actinomycetota</taxon>
        <taxon>Actinomycetes</taxon>
        <taxon>Pseudonocardiales</taxon>
        <taxon>Pseudonocardiaceae</taxon>
        <taxon>Amycolatopsis</taxon>
    </lineage>
</organism>
<evidence type="ECO:0000256" key="5">
    <source>
        <dbReference type="ARBA" id="ARBA00023016"/>
    </source>
</evidence>
<dbReference type="FunFam" id="1.20.1270.10:FF:000001">
    <property type="entry name" value="Molecular chaperone DnaK"/>
    <property type="match status" value="1"/>
</dbReference>
<keyword evidence="2 7" id="KW-0597">Phosphoprotein</keyword>
<feature type="coiled-coil region" evidence="9">
    <location>
        <begin position="483"/>
        <end position="510"/>
    </location>
</feature>
<dbReference type="SUPFAM" id="SSF53067">
    <property type="entry name" value="Actin-like ATPase domain"/>
    <property type="match status" value="2"/>
</dbReference>
<dbReference type="GO" id="GO:0005524">
    <property type="term" value="F:ATP binding"/>
    <property type="evidence" value="ECO:0007669"/>
    <property type="project" value="UniProtKB-UniRule"/>
</dbReference>
<dbReference type="Gene3D" id="1.20.1270.10">
    <property type="match status" value="1"/>
</dbReference>
<comment type="caution">
    <text evidence="11">The sequence shown here is derived from an EMBL/GenBank/DDBJ whole genome shotgun (WGS) entry which is preliminary data.</text>
</comment>
<proteinExistence type="evidence at transcript level"/>
<reference evidence="11 12" key="1">
    <citation type="submission" date="2018-12" db="EMBL/GenBank/DDBJ databases">
        <title>Amycolatopsis eburnea sp. nov. actinomycete associate with arbuscular mycorrhiza fungal spore.</title>
        <authorList>
            <person name="Lumyong S."/>
            <person name="Chaiya L."/>
        </authorList>
    </citation>
    <scope>NUCLEOTIDE SEQUENCE [LARGE SCALE GENOMIC DNA]</scope>
    <source>
        <strain evidence="11 12">GLM-1</strain>
    </source>
</reference>
<evidence type="ECO:0000256" key="3">
    <source>
        <dbReference type="ARBA" id="ARBA00022741"/>
    </source>
</evidence>
<dbReference type="EMBL" id="RSEC01000036">
    <property type="protein sequence ID" value="RSD19909.1"/>
    <property type="molecule type" value="Genomic_DNA"/>
</dbReference>
<keyword evidence="5 7" id="KW-0346">Stress response</keyword>
<evidence type="ECO:0000256" key="2">
    <source>
        <dbReference type="ARBA" id="ARBA00022553"/>
    </source>
</evidence>
<dbReference type="NCBIfam" id="NF001413">
    <property type="entry name" value="PRK00290.1"/>
    <property type="match status" value="1"/>
</dbReference>
<dbReference type="InterPro" id="IPR013126">
    <property type="entry name" value="Hsp_70_fam"/>
</dbReference>
<dbReference type="HAMAP" id="MF_00332">
    <property type="entry name" value="DnaK"/>
    <property type="match status" value="1"/>
</dbReference>
<dbReference type="NCBIfam" id="TIGR02350">
    <property type="entry name" value="prok_dnaK"/>
    <property type="match status" value="1"/>
</dbReference>
<feature type="modified residue" description="Phosphothreonine; by autocatalysis" evidence="7">
    <location>
        <position position="175"/>
    </location>
</feature>
<dbReference type="PRINTS" id="PR00301">
    <property type="entry name" value="HEATSHOCK70"/>
</dbReference>
<evidence type="ECO:0000256" key="7">
    <source>
        <dbReference type="HAMAP-Rule" id="MF_00332"/>
    </source>
</evidence>
<dbReference type="Gene3D" id="2.60.34.10">
    <property type="entry name" value="Substrate Binding Domain Of DNAk, Chain A, domain 1"/>
    <property type="match status" value="1"/>
</dbReference>